<name>A0A518E068_9BACT</name>
<dbReference type="SUPFAM" id="SSF52402">
    <property type="entry name" value="Adenine nucleotide alpha hydrolases-like"/>
    <property type="match status" value="1"/>
</dbReference>
<dbReference type="EMBL" id="CP036433">
    <property type="protein sequence ID" value="QDU97486.1"/>
    <property type="molecule type" value="Genomic_DNA"/>
</dbReference>
<evidence type="ECO:0000313" key="1">
    <source>
        <dbReference type="EMBL" id="QDU97486.1"/>
    </source>
</evidence>
<dbReference type="RefSeq" id="WP_145056256.1">
    <property type="nucleotide sequence ID" value="NZ_CP036433.1"/>
</dbReference>
<dbReference type="Gene3D" id="3.40.50.12370">
    <property type="match status" value="1"/>
</dbReference>
<dbReference type="KEGG" id="lcre:Pla8534_53340"/>
<dbReference type="OrthoDB" id="249888at2"/>
<gene>
    <name evidence="1" type="ORF">Pla8534_53340</name>
</gene>
<proteinExistence type="predicted"/>
<organism evidence="1 2">
    <name type="scientific">Lignipirellula cremea</name>
    <dbReference type="NCBI Taxonomy" id="2528010"/>
    <lineage>
        <taxon>Bacteria</taxon>
        <taxon>Pseudomonadati</taxon>
        <taxon>Planctomycetota</taxon>
        <taxon>Planctomycetia</taxon>
        <taxon>Pirellulales</taxon>
        <taxon>Pirellulaceae</taxon>
        <taxon>Lignipirellula</taxon>
    </lineage>
</organism>
<evidence type="ECO:0000313" key="2">
    <source>
        <dbReference type="Proteomes" id="UP000317648"/>
    </source>
</evidence>
<sequence>MFEPTENEFDQAVSESMKMFERAQIGPVEPLEPHRPGRLLLVLDGSEQDALSVALCARFQARFSCTTTVLDARENKTDDLAPAIARSISAQPLAPLPGDAYEQILAAVAAASPDLVVLPCPFGRNLETVGADSIGTVIDVMLSKSPVPLLVVRKPYEIQSEPFSRTMLIVVGENEGLTEAARWAIGLTAPGGEADLLLVLEQEMVENVRDLLRTLEPDREFSDEQLSHALQQAHVRLHRALQNGAGDQYRYELHVHKEGEAPLERLLGEGRHPLIAVALERADHASYGHVHSCIRQSTHPVLVTFHDPTP</sequence>
<protein>
    <submittedName>
        <fullName evidence="1">Universal stress protein family protein</fullName>
    </submittedName>
</protein>
<accession>A0A518E068</accession>
<dbReference type="AlphaFoldDB" id="A0A518E068"/>
<reference evidence="1 2" key="1">
    <citation type="submission" date="2019-02" db="EMBL/GenBank/DDBJ databases">
        <title>Deep-cultivation of Planctomycetes and their phenomic and genomic characterization uncovers novel biology.</title>
        <authorList>
            <person name="Wiegand S."/>
            <person name="Jogler M."/>
            <person name="Boedeker C."/>
            <person name="Pinto D."/>
            <person name="Vollmers J."/>
            <person name="Rivas-Marin E."/>
            <person name="Kohn T."/>
            <person name="Peeters S.H."/>
            <person name="Heuer A."/>
            <person name="Rast P."/>
            <person name="Oberbeckmann S."/>
            <person name="Bunk B."/>
            <person name="Jeske O."/>
            <person name="Meyerdierks A."/>
            <person name="Storesund J.E."/>
            <person name="Kallscheuer N."/>
            <person name="Luecker S."/>
            <person name="Lage O.M."/>
            <person name="Pohl T."/>
            <person name="Merkel B.J."/>
            <person name="Hornburger P."/>
            <person name="Mueller R.-W."/>
            <person name="Bruemmer F."/>
            <person name="Labrenz M."/>
            <person name="Spormann A.M."/>
            <person name="Op den Camp H."/>
            <person name="Overmann J."/>
            <person name="Amann R."/>
            <person name="Jetten M.S.M."/>
            <person name="Mascher T."/>
            <person name="Medema M.H."/>
            <person name="Devos D.P."/>
            <person name="Kaster A.-K."/>
            <person name="Ovreas L."/>
            <person name="Rohde M."/>
            <person name="Galperin M.Y."/>
            <person name="Jogler C."/>
        </authorList>
    </citation>
    <scope>NUCLEOTIDE SEQUENCE [LARGE SCALE GENOMIC DNA]</scope>
    <source>
        <strain evidence="1 2">Pla85_3_4</strain>
    </source>
</reference>
<dbReference type="Proteomes" id="UP000317648">
    <property type="component" value="Chromosome"/>
</dbReference>
<keyword evidence="2" id="KW-1185">Reference proteome</keyword>